<accession>A0A2X5R1Q0</accession>
<dbReference type="EC" id="2.7.10.-" evidence="2"/>
<keyword evidence="2" id="KW-0418">Kinase</keyword>
<feature type="coiled-coil region" evidence="1">
    <location>
        <begin position="127"/>
        <end position="154"/>
    </location>
</feature>
<dbReference type="PANTHER" id="PTHR32309:SF32">
    <property type="entry name" value="TYROSINE-PROTEIN KINASE ETK-RELATED"/>
    <property type="match status" value="1"/>
</dbReference>
<gene>
    <name evidence="2" type="primary">etk</name>
    <name evidence="2" type="ORF">NCTC11468_00788</name>
</gene>
<dbReference type="Pfam" id="PF23607">
    <property type="entry name" value="WZC_N"/>
    <property type="match status" value="1"/>
</dbReference>
<dbReference type="Proteomes" id="UP000248758">
    <property type="component" value="Chromosome 1"/>
</dbReference>
<organism evidence="2 3">
    <name type="scientific">Tatumella ptyseos</name>
    <dbReference type="NCBI Taxonomy" id="82987"/>
    <lineage>
        <taxon>Bacteria</taxon>
        <taxon>Pseudomonadati</taxon>
        <taxon>Pseudomonadota</taxon>
        <taxon>Gammaproteobacteria</taxon>
        <taxon>Enterobacterales</taxon>
        <taxon>Erwiniaceae</taxon>
        <taxon>Tatumella</taxon>
    </lineage>
</organism>
<name>A0A2X5R1Q0_9GAMM</name>
<dbReference type="AlphaFoldDB" id="A0A2X5R1Q0"/>
<dbReference type="GO" id="GO:0004713">
    <property type="term" value="F:protein tyrosine kinase activity"/>
    <property type="evidence" value="ECO:0007669"/>
    <property type="project" value="TreeGrafter"/>
</dbReference>
<evidence type="ECO:0000313" key="3">
    <source>
        <dbReference type="Proteomes" id="UP000248758"/>
    </source>
</evidence>
<evidence type="ECO:0000256" key="1">
    <source>
        <dbReference type="SAM" id="Coils"/>
    </source>
</evidence>
<dbReference type="KEGG" id="tpty:NCTC11468_00788"/>
<evidence type="ECO:0000313" key="2">
    <source>
        <dbReference type="EMBL" id="SQK72615.1"/>
    </source>
</evidence>
<sequence>MAQQKGKVPTLTLTAEENGNYRLTGGGYNLQGHIGQLLEAKGLSLLINDLQAAPGTEFTVNYISWLDAINNLQQSFSAADQGKDTGMLNLTLTGSDPELIQKTLRSISDNYLAQNIDLQAAQDSKSLQFLDQELPQVRAQLDSAEDKLSAYRKRSDSVDLNLQAARRWTR</sequence>
<protein>
    <submittedName>
        <fullName evidence="2">Tyrosine-protein kinase etk</fullName>
        <ecNumber evidence="2">2.7.10.-</ecNumber>
    </submittedName>
</protein>
<reference evidence="2 3" key="1">
    <citation type="submission" date="2018-06" db="EMBL/GenBank/DDBJ databases">
        <authorList>
            <consortium name="Pathogen Informatics"/>
            <person name="Doyle S."/>
        </authorList>
    </citation>
    <scope>NUCLEOTIDE SEQUENCE [LARGE SCALE GENOMIC DNA]</scope>
    <source>
        <strain evidence="2 3">NCTC11468</strain>
    </source>
</reference>
<keyword evidence="1" id="KW-0175">Coiled coil</keyword>
<dbReference type="GO" id="GO:0005886">
    <property type="term" value="C:plasma membrane"/>
    <property type="evidence" value="ECO:0007669"/>
    <property type="project" value="TreeGrafter"/>
</dbReference>
<proteinExistence type="predicted"/>
<dbReference type="InterPro" id="IPR050445">
    <property type="entry name" value="Bact_polysacc_biosynth/exp"/>
</dbReference>
<dbReference type="PANTHER" id="PTHR32309">
    <property type="entry name" value="TYROSINE-PROTEIN KINASE"/>
    <property type="match status" value="1"/>
</dbReference>
<keyword evidence="2" id="KW-0808">Transferase</keyword>
<dbReference type="EMBL" id="LS483499">
    <property type="protein sequence ID" value="SQK72615.1"/>
    <property type="molecule type" value="Genomic_DNA"/>
</dbReference>